<reference evidence="1" key="1">
    <citation type="journal article" date="2021" name="New Phytol.">
        <title>Evolutionary innovations through gain and loss of genes in the ectomycorrhizal Boletales.</title>
        <authorList>
            <person name="Wu G."/>
            <person name="Miyauchi S."/>
            <person name="Morin E."/>
            <person name="Kuo A."/>
            <person name="Drula E."/>
            <person name="Varga T."/>
            <person name="Kohler A."/>
            <person name="Feng B."/>
            <person name="Cao Y."/>
            <person name="Lipzen A."/>
            <person name="Daum C."/>
            <person name="Hundley H."/>
            <person name="Pangilinan J."/>
            <person name="Johnson J."/>
            <person name="Barry K."/>
            <person name="LaButti K."/>
            <person name="Ng V."/>
            <person name="Ahrendt S."/>
            <person name="Min B."/>
            <person name="Choi I.G."/>
            <person name="Park H."/>
            <person name="Plett J.M."/>
            <person name="Magnuson J."/>
            <person name="Spatafora J.W."/>
            <person name="Nagy L.G."/>
            <person name="Henrissat B."/>
            <person name="Grigoriev I.V."/>
            <person name="Yang Z.L."/>
            <person name="Xu J."/>
            <person name="Martin F.M."/>
        </authorList>
    </citation>
    <scope>NUCLEOTIDE SEQUENCE</scope>
    <source>
        <strain evidence="1">KUC20120723A-06</strain>
    </source>
</reference>
<gene>
    <name evidence="1" type="ORF">BV22DRAFT_1131929</name>
</gene>
<name>A0ACB8B8D3_9AGAM</name>
<protein>
    <submittedName>
        <fullName evidence="1">Uncharacterized protein</fullName>
    </submittedName>
</protein>
<dbReference type="Proteomes" id="UP000790709">
    <property type="component" value="Unassembled WGS sequence"/>
</dbReference>
<evidence type="ECO:0000313" key="1">
    <source>
        <dbReference type="EMBL" id="KAH7921839.1"/>
    </source>
</evidence>
<comment type="caution">
    <text evidence="1">The sequence shown here is derived from an EMBL/GenBank/DDBJ whole genome shotgun (WGS) entry which is preliminary data.</text>
</comment>
<organism evidence="1 2">
    <name type="scientific">Leucogyrophana mollusca</name>
    <dbReference type="NCBI Taxonomy" id="85980"/>
    <lineage>
        <taxon>Eukaryota</taxon>
        <taxon>Fungi</taxon>
        <taxon>Dikarya</taxon>
        <taxon>Basidiomycota</taxon>
        <taxon>Agaricomycotina</taxon>
        <taxon>Agaricomycetes</taxon>
        <taxon>Agaricomycetidae</taxon>
        <taxon>Boletales</taxon>
        <taxon>Boletales incertae sedis</taxon>
        <taxon>Leucogyrophana</taxon>
    </lineage>
</organism>
<evidence type="ECO:0000313" key="2">
    <source>
        <dbReference type="Proteomes" id="UP000790709"/>
    </source>
</evidence>
<sequence length="267" mass="29655">MIIPEKHLQAESSKIAEASGRESQVQPDQSDDVLPPAYTDHLQDAQPTNDAYPTGPPLKAQPTNFLSLHEKDGHIRGCYTIDPLMRVPTSLLAPLGANESEEDRRNLDLRTKDGHVDAEIWLLGRKVEDLPTISKERTTLYLSSRDGNVSARVNTVDVTAPFLLDIYARDGRVTVLLPRSFHGPLLLTSRSSNSVILSDAILEKSTPLSTLDRTRRFFVGPTSEVTGQDWHGDELKVEARDGKIRVRYIDEIDTTAKGGFLSRVFSL</sequence>
<accession>A0ACB8B8D3</accession>
<dbReference type="EMBL" id="MU266509">
    <property type="protein sequence ID" value="KAH7921839.1"/>
    <property type="molecule type" value="Genomic_DNA"/>
</dbReference>
<keyword evidence="2" id="KW-1185">Reference proteome</keyword>
<proteinExistence type="predicted"/>